<accession>A0AA38IDH0</accession>
<comment type="caution">
    <text evidence="2">The sequence shown here is derived from an EMBL/GenBank/DDBJ whole genome shotgun (WGS) entry which is preliminary data.</text>
</comment>
<dbReference type="AlphaFoldDB" id="A0AA38IDH0"/>
<proteinExistence type="predicted"/>
<feature type="compositionally biased region" description="Basic and acidic residues" evidence="1">
    <location>
        <begin position="43"/>
        <end position="53"/>
    </location>
</feature>
<organism evidence="2 3">
    <name type="scientific">Zophobas morio</name>
    <dbReference type="NCBI Taxonomy" id="2755281"/>
    <lineage>
        <taxon>Eukaryota</taxon>
        <taxon>Metazoa</taxon>
        <taxon>Ecdysozoa</taxon>
        <taxon>Arthropoda</taxon>
        <taxon>Hexapoda</taxon>
        <taxon>Insecta</taxon>
        <taxon>Pterygota</taxon>
        <taxon>Neoptera</taxon>
        <taxon>Endopterygota</taxon>
        <taxon>Coleoptera</taxon>
        <taxon>Polyphaga</taxon>
        <taxon>Cucujiformia</taxon>
        <taxon>Tenebrionidae</taxon>
        <taxon>Zophobas</taxon>
    </lineage>
</organism>
<evidence type="ECO:0000313" key="2">
    <source>
        <dbReference type="EMBL" id="KAJ3655858.1"/>
    </source>
</evidence>
<protein>
    <submittedName>
        <fullName evidence="2">Uncharacterized protein</fullName>
    </submittedName>
</protein>
<gene>
    <name evidence="2" type="ORF">Zmor_014968</name>
</gene>
<evidence type="ECO:0000256" key="1">
    <source>
        <dbReference type="SAM" id="MobiDB-lite"/>
    </source>
</evidence>
<dbReference type="Proteomes" id="UP001168821">
    <property type="component" value="Unassembled WGS sequence"/>
</dbReference>
<feature type="compositionally biased region" description="Polar residues" evidence="1">
    <location>
        <begin position="14"/>
        <end position="23"/>
    </location>
</feature>
<dbReference type="EMBL" id="JALNTZ010000004">
    <property type="protein sequence ID" value="KAJ3655858.1"/>
    <property type="molecule type" value="Genomic_DNA"/>
</dbReference>
<reference evidence="2" key="1">
    <citation type="journal article" date="2023" name="G3 (Bethesda)">
        <title>Whole genome assemblies of Zophobas morio and Tenebrio molitor.</title>
        <authorList>
            <person name="Kaur S."/>
            <person name="Stinson S.A."/>
            <person name="diCenzo G.C."/>
        </authorList>
    </citation>
    <scope>NUCLEOTIDE SEQUENCE</scope>
    <source>
        <strain evidence="2">QUZm001</strain>
    </source>
</reference>
<sequence length="86" mass="9621">MRPAMDSNRFSRESGASQSTGSLCLSPLPFLRKTLTGAPFDRALPDINRRTSRSDLSPPGINRRIYRSTLLPPDLNRSIFFPPPHP</sequence>
<evidence type="ECO:0000313" key="3">
    <source>
        <dbReference type="Proteomes" id="UP001168821"/>
    </source>
</evidence>
<keyword evidence="3" id="KW-1185">Reference proteome</keyword>
<feature type="region of interest" description="Disordered" evidence="1">
    <location>
        <begin position="41"/>
        <end position="63"/>
    </location>
</feature>
<name>A0AA38IDH0_9CUCU</name>
<feature type="region of interest" description="Disordered" evidence="1">
    <location>
        <begin position="1"/>
        <end position="25"/>
    </location>
</feature>